<feature type="non-terminal residue" evidence="1">
    <location>
        <position position="116"/>
    </location>
</feature>
<name>A0A6S7KVE6_PARCT</name>
<comment type="caution">
    <text evidence="1">The sequence shown here is derived from an EMBL/GenBank/DDBJ whole genome shotgun (WGS) entry which is preliminary data.</text>
</comment>
<organism evidence="1 2">
    <name type="scientific">Paramuricea clavata</name>
    <name type="common">Red gorgonian</name>
    <name type="synonym">Violescent sea-whip</name>
    <dbReference type="NCBI Taxonomy" id="317549"/>
    <lineage>
        <taxon>Eukaryota</taxon>
        <taxon>Metazoa</taxon>
        <taxon>Cnidaria</taxon>
        <taxon>Anthozoa</taxon>
        <taxon>Octocorallia</taxon>
        <taxon>Malacalcyonacea</taxon>
        <taxon>Plexauridae</taxon>
        <taxon>Paramuricea</taxon>
    </lineage>
</organism>
<dbReference type="AlphaFoldDB" id="A0A6S7KVE6"/>
<dbReference type="Proteomes" id="UP001152795">
    <property type="component" value="Unassembled WGS sequence"/>
</dbReference>
<proteinExistence type="predicted"/>
<protein>
    <submittedName>
        <fullName evidence="1">Uncharacterized protein</fullName>
    </submittedName>
</protein>
<sequence length="116" mass="12835">MATRISTRQLSFDSALNDLNVSVKVLKNLLAKDKIVPGTGAKKMISVKELLQTFRESKSRLLDGADEEKDLSVDLKSDMVSQLLEDIFTLESELELIDATTPVLNPVSETSQKPDK</sequence>
<evidence type="ECO:0000313" key="2">
    <source>
        <dbReference type="Proteomes" id="UP001152795"/>
    </source>
</evidence>
<dbReference type="EMBL" id="CACRXK020045125">
    <property type="protein sequence ID" value="CAB4046050.1"/>
    <property type="molecule type" value="Genomic_DNA"/>
</dbReference>
<evidence type="ECO:0000313" key="1">
    <source>
        <dbReference type="EMBL" id="CAB4046050.1"/>
    </source>
</evidence>
<keyword evidence="2" id="KW-1185">Reference proteome</keyword>
<accession>A0A6S7KVE6</accession>
<gene>
    <name evidence="1" type="ORF">PACLA_8A012579</name>
</gene>
<reference evidence="1" key="1">
    <citation type="submission" date="2020-04" db="EMBL/GenBank/DDBJ databases">
        <authorList>
            <person name="Alioto T."/>
            <person name="Alioto T."/>
            <person name="Gomez Garrido J."/>
        </authorList>
    </citation>
    <scope>NUCLEOTIDE SEQUENCE</scope>
    <source>
        <strain evidence="1">A484AB</strain>
    </source>
</reference>